<evidence type="ECO:0000313" key="3">
    <source>
        <dbReference type="EMBL" id="CAA2109268.1"/>
    </source>
</evidence>
<sequence length="145" mass="15723">MSRAHEESGKNDGLPQRELGRTGLLANAMALGCYSMSNAYGARTDAESLQVIRRATDRGVNVIDAADFYGWGHNEELVDEDAGPLAADRRVQSPEALSTSNLLRPRGSGTNTSHVRACPDQRMRGYARTCLSISSMPTAGQRIDR</sequence>
<feature type="compositionally biased region" description="Polar residues" evidence="1">
    <location>
        <begin position="95"/>
        <end position="114"/>
    </location>
</feature>
<reference evidence="3" key="1">
    <citation type="submission" date="2019-12" db="EMBL/GenBank/DDBJ databases">
        <authorList>
            <person name="Cremers G."/>
        </authorList>
    </citation>
    <scope>NUCLEOTIDE SEQUENCE</scope>
    <source>
        <strain evidence="3">Vvax</strain>
    </source>
</reference>
<dbReference type="SUPFAM" id="SSF51430">
    <property type="entry name" value="NAD(P)-linked oxidoreductase"/>
    <property type="match status" value="1"/>
</dbReference>
<dbReference type="PROSITE" id="PS51257">
    <property type="entry name" value="PROKAR_LIPOPROTEIN"/>
    <property type="match status" value="1"/>
</dbReference>
<evidence type="ECO:0000256" key="1">
    <source>
        <dbReference type="SAM" id="MobiDB-lite"/>
    </source>
</evidence>
<dbReference type="Gene3D" id="3.20.20.100">
    <property type="entry name" value="NADP-dependent oxidoreductase domain"/>
    <property type="match status" value="1"/>
</dbReference>
<organism evidence="3">
    <name type="scientific">Variovorax paradoxus</name>
    <dbReference type="NCBI Taxonomy" id="34073"/>
    <lineage>
        <taxon>Bacteria</taxon>
        <taxon>Pseudomonadati</taxon>
        <taxon>Pseudomonadota</taxon>
        <taxon>Betaproteobacteria</taxon>
        <taxon>Burkholderiales</taxon>
        <taxon>Comamonadaceae</taxon>
        <taxon>Variovorax</taxon>
    </lineage>
</organism>
<dbReference type="InterPro" id="IPR036812">
    <property type="entry name" value="NAD(P)_OxRdtase_dom_sf"/>
</dbReference>
<gene>
    <name evidence="3" type="ORF">VVAX_05539</name>
</gene>
<name>A0A679JFQ3_VARPD</name>
<dbReference type="Pfam" id="PF00248">
    <property type="entry name" value="Aldo_ket_red"/>
    <property type="match status" value="1"/>
</dbReference>
<feature type="domain" description="NADP-dependent oxidoreductase" evidence="2">
    <location>
        <begin position="29"/>
        <end position="80"/>
    </location>
</feature>
<accession>A0A679JFQ3</accession>
<protein>
    <recommendedName>
        <fullName evidence="2">NADP-dependent oxidoreductase domain-containing protein</fullName>
    </recommendedName>
</protein>
<dbReference type="RefSeq" id="WP_339093212.1">
    <property type="nucleotide sequence ID" value="NZ_LR743508.1"/>
</dbReference>
<proteinExistence type="predicted"/>
<feature type="region of interest" description="Disordered" evidence="1">
    <location>
        <begin position="93"/>
        <end position="117"/>
    </location>
</feature>
<dbReference type="AlphaFoldDB" id="A0A679JFQ3"/>
<dbReference type="InterPro" id="IPR023210">
    <property type="entry name" value="NADP_OxRdtase_dom"/>
</dbReference>
<evidence type="ECO:0000259" key="2">
    <source>
        <dbReference type="Pfam" id="PF00248"/>
    </source>
</evidence>
<dbReference type="EMBL" id="LR743508">
    <property type="protein sequence ID" value="CAA2109268.1"/>
    <property type="molecule type" value="Genomic_DNA"/>
</dbReference>